<evidence type="ECO:0000256" key="4">
    <source>
        <dbReference type="ARBA" id="ARBA00022723"/>
    </source>
</evidence>
<dbReference type="PANTHER" id="PTHR11649:SF13">
    <property type="entry name" value="ENGB-TYPE G DOMAIN-CONTAINING PROTEIN"/>
    <property type="match status" value="1"/>
</dbReference>
<dbReference type="PROSITE" id="PS51706">
    <property type="entry name" value="G_ENGB"/>
    <property type="match status" value="1"/>
</dbReference>
<evidence type="ECO:0000256" key="8">
    <source>
        <dbReference type="ARBA" id="ARBA00023210"/>
    </source>
</evidence>
<evidence type="ECO:0000256" key="6">
    <source>
        <dbReference type="ARBA" id="ARBA00022842"/>
    </source>
</evidence>
<dbReference type="InterPro" id="IPR006073">
    <property type="entry name" value="GTP-bd"/>
</dbReference>
<dbReference type="SUPFAM" id="SSF52540">
    <property type="entry name" value="P-loop containing nucleoside triphosphate hydrolases"/>
    <property type="match status" value="1"/>
</dbReference>
<keyword evidence="8 10" id="KW-0717">Septation</keyword>
<evidence type="ECO:0000256" key="3">
    <source>
        <dbReference type="ARBA" id="ARBA00022618"/>
    </source>
</evidence>
<dbReference type="EMBL" id="CBFW010000202">
    <property type="protein sequence ID" value="CDC74192.1"/>
    <property type="molecule type" value="Genomic_DNA"/>
</dbReference>
<keyword evidence="5 10" id="KW-0547">Nucleotide-binding</keyword>
<dbReference type="CDD" id="cd01876">
    <property type="entry name" value="YihA_EngB"/>
    <property type="match status" value="1"/>
</dbReference>
<dbReference type="Pfam" id="PF01926">
    <property type="entry name" value="MMR_HSR1"/>
    <property type="match status" value="1"/>
</dbReference>
<comment type="similarity">
    <text evidence="2 10">Belongs to the TRAFAC class TrmE-Era-EngA-EngB-Septin-like GTPase superfamily. EngB GTPase family.</text>
</comment>
<comment type="function">
    <text evidence="10">Necessary for normal cell division and for the maintenance of normal septation.</text>
</comment>
<name>R6UTZ1_9BACT</name>
<reference evidence="12" key="1">
    <citation type="submission" date="2012-11" db="EMBL/GenBank/DDBJ databases">
        <title>Dependencies among metagenomic species, viruses, plasmids and units of genetic variation.</title>
        <authorList>
            <person name="Nielsen H.B."/>
            <person name="Almeida M."/>
            <person name="Juncker A.S."/>
            <person name="Rasmussen S."/>
            <person name="Li J."/>
            <person name="Sunagawa S."/>
            <person name="Plichta D."/>
            <person name="Gautier L."/>
            <person name="Le Chatelier E."/>
            <person name="Peletier E."/>
            <person name="Bonde I."/>
            <person name="Nielsen T."/>
            <person name="Manichanh C."/>
            <person name="Arumugam M."/>
            <person name="Batto J."/>
            <person name="Santos M.B.Q.D."/>
            <person name="Blom N."/>
            <person name="Borruel N."/>
            <person name="Burgdorf K.S."/>
            <person name="Boumezbeur F."/>
            <person name="Casellas F."/>
            <person name="Dore J."/>
            <person name="Guarner F."/>
            <person name="Hansen T."/>
            <person name="Hildebrand F."/>
            <person name="Kaas R.S."/>
            <person name="Kennedy S."/>
            <person name="Kristiansen K."/>
            <person name="Kultima J.R."/>
            <person name="Leonard P."/>
            <person name="Levenez F."/>
            <person name="Lund O."/>
            <person name="Moumen B."/>
            <person name="Le Paslier D."/>
            <person name="Pons N."/>
            <person name="Pedersen O."/>
            <person name="Prifti E."/>
            <person name="Qin J."/>
            <person name="Raes J."/>
            <person name="Tap J."/>
            <person name="Tims S."/>
            <person name="Ussery D.W."/>
            <person name="Yamada T."/>
            <person name="MetaHit consortium"/>
            <person name="Renault P."/>
            <person name="Sicheritz-Ponten T."/>
            <person name="Bork P."/>
            <person name="Wang J."/>
            <person name="Brunak S."/>
            <person name="Ehrlich S.D."/>
        </authorList>
    </citation>
    <scope>NUCLEOTIDE SEQUENCE [LARGE SCALE GENOMIC DNA]</scope>
</reference>
<dbReference type="GO" id="GO:0005525">
    <property type="term" value="F:GTP binding"/>
    <property type="evidence" value="ECO:0007669"/>
    <property type="project" value="UniProtKB-UniRule"/>
</dbReference>
<protein>
    <recommendedName>
        <fullName evidence="10">Probable GTP-binding protein EngB</fullName>
    </recommendedName>
</protein>
<dbReference type="PANTHER" id="PTHR11649">
    <property type="entry name" value="MSS1/TRME-RELATED GTP-BINDING PROTEIN"/>
    <property type="match status" value="1"/>
</dbReference>
<keyword evidence="4" id="KW-0479">Metal-binding</keyword>
<evidence type="ECO:0000256" key="2">
    <source>
        <dbReference type="ARBA" id="ARBA00009638"/>
    </source>
</evidence>
<dbReference type="Gene3D" id="3.40.50.300">
    <property type="entry name" value="P-loop containing nucleotide triphosphate hydrolases"/>
    <property type="match status" value="1"/>
</dbReference>
<sequence length="191" mass="21088">MKINIQNSSLAVTAGLAAQFPDGRKPQIVFSGRSNVGKSSLINALLGRRSLARVSSSPGKTITVNFYDVDGKAFFVDIPGYGYAKRAPQDKKRWSQLTDSFLHSECDRRLVLQLIDMKAGPTSDDFMMLDWLDATESDYVIVATKSDKLNRTDYALALTELEKLGAKVIPFSALSKAGRDEVLKTVFDFLN</sequence>
<dbReference type="GO" id="GO:0046872">
    <property type="term" value="F:metal ion binding"/>
    <property type="evidence" value="ECO:0007669"/>
    <property type="project" value="UniProtKB-KW"/>
</dbReference>
<evidence type="ECO:0000313" key="12">
    <source>
        <dbReference type="EMBL" id="CDC74192.1"/>
    </source>
</evidence>
<evidence type="ECO:0000313" key="13">
    <source>
        <dbReference type="Proteomes" id="UP000017938"/>
    </source>
</evidence>
<dbReference type="HAMAP" id="MF_00321">
    <property type="entry name" value="GTPase_EngB"/>
    <property type="match status" value="1"/>
</dbReference>
<evidence type="ECO:0000256" key="9">
    <source>
        <dbReference type="ARBA" id="ARBA00023306"/>
    </source>
</evidence>
<organism evidence="12 13">
    <name type="scientific">Candidatus Colimorpha enterica</name>
    <dbReference type="NCBI Taxonomy" id="3083063"/>
    <lineage>
        <taxon>Bacteria</taxon>
        <taxon>Pseudomonadati</taxon>
        <taxon>Bacteroidota</taxon>
        <taxon>Bacteroidia</taxon>
        <taxon>Bacteroidales</taxon>
        <taxon>Candidatus Colimorpha</taxon>
    </lineage>
</organism>
<comment type="caution">
    <text evidence="12">The sequence shown here is derived from an EMBL/GenBank/DDBJ whole genome shotgun (WGS) entry which is preliminary data.</text>
</comment>
<gene>
    <name evidence="10" type="primary">engB</name>
    <name evidence="12" type="ORF">BN580_01438</name>
</gene>
<keyword evidence="9 10" id="KW-0131">Cell cycle</keyword>
<evidence type="ECO:0000256" key="1">
    <source>
        <dbReference type="ARBA" id="ARBA00001946"/>
    </source>
</evidence>
<dbReference type="InterPro" id="IPR019987">
    <property type="entry name" value="GTP-bd_ribosome_bio_YsxC"/>
</dbReference>
<feature type="domain" description="EngB-type G" evidence="11">
    <location>
        <begin position="24"/>
        <end position="191"/>
    </location>
</feature>
<evidence type="ECO:0000259" key="11">
    <source>
        <dbReference type="PROSITE" id="PS51706"/>
    </source>
</evidence>
<keyword evidence="3 10" id="KW-0132">Cell division</keyword>
<dbReference type="InterPro" id="IPR027417">
    <property type="entry name" value="P-loop_NTPase"/>
</dbReference>
<dbReference type="NCBIfam" id="TIGR03598">
    <property type="entry name" value="GTPase_YsxC"/>
    <property type="match status" value="1"/>
</dbReference>
<dbReference type="GO" id="GO:0005829">
    <property type="term" value="C:cytosol"/>
    <property type="evidence" value="ECO:0007669"/>
    <property type="project" value="TreeGrafter"/>
</dbReference>
<keyword evidence="6" id="KW-0460">Magnesium</keyword>
<dbReference type="NCBIfam" id="TIGR00231">
    <property type="entry name" value="small_GTP"/>
    <property type="match status" value="1"/>
</dbReference>
<keyword evidence="7 10" id="KW-0342">GTP-binding</keyword>
<accession>R6UTZ1</accession>
<comment type="cofactor">
    <cofactor evidence="1">
        <name>Mg(2+)</name>
        <dbReference type="ChEBI" id="CHEBI:18420"/>
    </cofactor>
</comment>
<evidence type="ECO:0000256" key="10">
    <source>
        <dbReference type="HAMAP-Rule" id="MF_00321"/>
    </source>
</evidence>
<dbReference type="InterPro" id="IPR005225">
    <property type="entry name" value="Small_GTP-bd"/>
</dbReference>
<dbReference type="GO" id="GO:0000917">
    <property type="term" value="P:division septum assembly"/>
    <property type="evidence" value="ECO:0007669"/>
    <property type="project" value="UniProtKB-KW"/>
</dbReference>
<evidence type="ECO:0000256" key="5">
    <source>
        <dbReference type="ARBA" id="ARBA00022741"/>
    </source>
</evidence>
<evidence type="ECO:0000256" key="7">
    <source>
        <dbReference type="ARBA" id="ARBA00023134"/>
    </source>
</evidence>
<proteinExistence type="inferred from homology"/>
<dbReference type="STRING" id="1263015.BN580_01438"/>
<dbReference type="AlphaFoldDB" id="R6UTZ1"/>
<dbReference type="InterPro" id="IPR030393">
    <property type="entry name" value="G_ENGB_dom"/>
</dbReference>
<dbReference type="Proteomes" id="UP000017938">
    <property type="component" value="Unassembled WGS sequence"/>
</dbReference>